<reference evidence="3" key="1">
    <citation type="submission" date="2020-07" db="EMBL/GenBank/DDBJ databases">
        <authorList>
            <person name="Partida-Martinez L."/>
            <person name="Huntemann M."/>
            <person name="Clum A."/>
            <person name="Wang J."/>
            <person name="Palaniappan K."/>
            <person name="Ritter S."/>
            <person name="Chen I.-M."/>
            <person name="Stamatis D."/>
            <person name="Reddy T."/>
            <person name="O'Malley R."/>
            <person name="Daum C."/>
            <person name="Shapiro N."/>
            <person name="Ivanova N."/>
            <person name="Kyrpides N."/>
            <person name="Woyke T."/>
        </authorList>
    </citation>
    <scope>NUCLEOTIDE SEQUENCE [LARGE SCALE GENOMIC DNA]</scope>
    <source>
        <strain evidence="3">AT2.8</strain>
    </source>
</reference>
<dbReference type="Proteomes" id="UP000548423">
    <property type="component" value="Unassembled WGS sequence"/>
</dbReference>
<dbReference type="AlphaFoldDB" id="A0A852T484"/>
<accession>A0A852T484</accession>
<dbReference type="Pfam" id="PF13320">
    <property type="entry name" value="GH123_cat"/>
    <property type="match status" value="1"/>
</dbReference>
<reference evidence="3" key="2">
    <citation type="submission" date="2020-08" db="EMBL/GenBank/DDBJ databases">
        <title>The Agave Microbiome: Exploring the role of microbial communities in plant adaptations to desert environments.</title>
        <authorList>
            <person name="Partida-Martinez L.P."/>
        </authorList>
    </citation>
    <scope>NUCLEOTIDE SEQUENCE [LARGE SCALE GENOMIC DNA]</scope>
    <source>
        <strain evidence="3">AT2.8</strain>
    </source>
</reference>
<name>A0A852T484_9BACI</name>
<organism evidence="2 3">
    <name type="scientific">Neobacillus niacini</name>
    <dbReference type="NCBI Taxonomy" id="86668"/>
    <lineage>
        <taxon>Bacteria</taxon>
        <taxon>Bacillati</taxon>
        <taxon>Bacillota</taxon>
        <taxon>Bacilli</taxon>
        <taxon>Bacillales</taxon>
        <taxon>Bacillaceae</taxon>
        <taxon>Neobacillus</taxon>
    </lineage>
</organism>
<proteinExistence type="predicted"/>
<sequence length="552" mass="64478">MELKFITRCISSLTKVFANQELKDRAVKKSSALLDETYSFQIAYKSTMLVKDIRVVVRSDLIEKISIRSVGLVPSELPCYHDHDEIILTSLPGLYPDPLYPIMAENGLTAFPGQWRAIWITVDLQGDINPGRHPIEVNFEKANGECLGNEVFELEVIGSELPKQTLIHTEWFHTDCLATHYKVEIFSKEHWRRIEQFVQTAAKHGMNMILTPLFTPPLDTEAGGERPTVQLVDVEKAGKNYYFRYEKLKKWFDLCRNRGIKYFEFSHFFTQWGAKHAPKIMGYENEEPKQFFGWNTDAAGLEYRDFLHQFFPSLIDFIKQNGLENHVFFHVSDEPHFDHIESYQNASDILQIYLKDFPVIDALSDYAFYEKGLVKTPIPSNDHIDAFLENGVENLWTYYCCAQYKKVSNRFFNMPSFRNRVLGMQLYKFNVSGFLHWGYNFWYSQYSKKPIDPFKITDANYSFPSGDAFLVYPGEDGPIESIRLEVLNEALQDLRALQLLESLVGREQVLALLEEGLDQELTFDQYPRNYEWYLLKREQINNKIKEKNFNLT</sequence>
<evidence type="ECO:0000259" key="1">
    <source>
        <dbReference type="Pfam" id="PF13320"/>
    </source>
</evidence>
<feature type="domain" description="Glycoside hydrolase 123 catalytic" evidence="1">
    <location>
        <begin position="171"/>
        <end position="500"/>
    </location>
</feature>
<comment type="caution">
    <text evidence="2">The sequence shown here is derived from an EMBL/GenBank/DDBJ whole genome shotgun (WGS) entry which is preliminary data.</text>
</comment>
<gene>
    <name evidence="2" type="ORF">F4694_000219</name>
</gene>
<evidence type="ECO:0000313" key="2">
    <source>
        <dbReference type="EMBL" id="NYE03500.1"/>
    </source>
</evidence>
<dbReference type="InterPro" id="IPR025150">
    <property type="entry name" value="GH123_cat"/>
</dbReference>
<dbReference type="EMBL" id="JACCBX010000001">
    <property type="protein sequence ID" value="NYE03500.1"/>
    <property type="molecule type" value="Genomic_DNA"/>
</dbReference>
<protein>
    <recommendedName>
        <fullName evidence="1">Glycoside hydrolase 123 catalytic domain-containing protein</fullName>
    </recommendedName>
</protein>
<evidence type="ECO:0000313" key="3">
    <source>
        <dbReference type="Proteomes" id="UP000548423"/>
    </source>
</evidence>